<reference evidence="2" key="1">
    <citation type="submission" date="2022-12" db="EMBL/GenBank/DDBJ databases">
        <title>Draft genome assemblies for two species of Escallonia (Escalloniales).</title>
        <authorList>
            <person name="Chanderbali A."/>
            <person name="Dervinis C."/>
            <person name="Anghel I."/>
            <person name="Soltis D."/>
            <person name="Soltis P."/>
            <person name="Zapata F."/>
        </authorList>
    </citation>
    <scope>NUCLEOTIDE SEQUENCE</scope>
    <source>
        <strain evidence="2">UCBG64.0493</strain>
        <tissue evidence="2">Leaf</tissue>
    </source>
</reference>
<dbReference type="AlphaFoldDB" id="A0AA88VTD7"/>
<accession>A0AA88VTD7</accession>
<organism evidence="2 3">
    <name type="scientific">Escallonia herrerae</name>
    <dbReference type="NCBI Taxonomy" id="1293975"/>
    <lineage>
        <taxon>Eukaryota</taxon>
        <taxon>Viridiplantae</taxon>
        <taxon>Streptophyta</taxon>
        <taxon>Embryophyta</taxon>
        <taxon>Tracheophyta</taxon>
        <taxon>Spermatophyta</taxon>
        <taxon>Magnoliopsida</taxon>
        <taxon>eudicotyledons</taxon>
        <taxon>Gunneridae</taxon>
        <taxon>Pentapetalae</taxon>
        <taxon>asterids</taxon>
        <taxon>campanulids</taxon>
        <taxon>Escalloniales</taxon>
        <taxon>Escalloniaceae</taxon>
        <taxon>Escallonia</taxon>
    </lineage>
</organism>
<evidence type="ECO:0000313" key="3">
    <source>
        <dbReference type="Proteomes" id="UP001188597"/>
    </source>
</evidence>
<comment type="caution">
    <text evidence="2">The sequence shown here is derived from an EMBL/GenBank/DDBJ whole genome shotgun (WGS) entry which is preliminary data.</text>
</comment>
<gene>
    <name evidence="2" type="ORF">RJ639_008907</name>
</gene>
<evidence type="ECO:0000256" key="1">
    <source>
        <dbReference type="SAM" id="MobiDB-lite"/>
    </source>
</evidence>
<dbReference type="EMBL" id="JAVXUP010001209">
    <property type="protein sequence ID" value="KAK3014575.1"/>
    <property type="molecule type" value="Genomic_DNA"/>
</dbReference>
<keyword evidence="3" id="KW-1185">Reference proteome</keyword>
<proteinExistence type="predicted"/>
<feature type="compositionally biased region" description="Polar residues" evidence="1">
    <location>
        <begin position="58"/>
        <end position="73"/>
    </location>
</feature>
<sequence>MRSSSAAVRVKLIAPSETTQVTGGTFDEAESLSLERRSLNGAKQFLIAESHREGTSWVASISDGGSPSGIVSNRNEERPLSASGPRDFKRRWWLNSVLTR</sequence>
<feature type="region of interest" description="Disordered" evidence="1">
    <location>
        <begin position="58"/>
        <end position="84"/>
    </location>
</feature>
<evidence type="ECO:0000313" key="2">
    <source>
        <dbReference type="EMBL" id="KAK3014575.1"/>
    </source>
</evidence>
<name>A0AA88VTD7_9ASTE</name>
<protein>
    <submittedName>
        <fullName evidence="2">Uncharacterized protein</fullName>
    </submittedName>
</protein>
<dbReference type="Proteomes" id="UP001188597">
    <property type="component" value="Unassembled WGS sequence"/>
</dbReference>